<dbReference type="AlphaFoldDB" id="B5HUP1"/>
<dbReference type="EMBL" id="CM000951">
    <property type="protein sequence ID" value="EDY56546.1"/>
    <property type="molecule type" value="Genomic_DNA"/>
</dbReference>
<protein>
    <submittedName>
        <fullName evidence="1">Uncharacterized protein</fullName>
    </submittedName>
</protein>
<dbReference type="Proteomes" id="UP000002785">
    <property type="component" value="Chromosome"/>
</dbReference>
<sequence length="163" mass="18357">MDSGTVIAVAATVIALGSFWVSYAQARATQLHNRQSVRPILQLRHVKAYEDHAAGIRIINAGLGPGIVTRATVWLDGELVGQWNLETYRRVVASLPVRPKVHSLHVGSVILAGQSIYLLHLEEFSDARHDWFWDLITRRFVIEVHYESVYGGEDFKVTLDNLR</sequence>
<dbReference type="HOGENOM" id="CLU_1601783_0_0_11"/>
<gene>
    <name evidence="1" type="ORF">SSEG_03126</name>
</gene>
<dbReference type="eggNOG" id="ENOG5033AKZ">
    <property type="taxonomic scope" value="Bacteria"/>
</dbReference>
<proteinExistence type="predicted"/>
<reference evidence="1" key="1">
    <citation type="submission" date="2009-10" db="EMBL/GenBank/DDBJ databases">
        <title>The genome sequence of Streptomyces sviceus strain ATCC 29083.</title>
        <authorList>
            <consortium name="The Broad Institute Genome Sequencing Platform"/>
            <consortium name="Broad Institute Microbial Sequencing Center"/>
            <person name="Fischbach M."/>
            <person name="Godfrey P."/>
            <person name="Ward D."/>
            <person name="Young S."/>
            <person name="Zeng Q."/>
            <person name="Koehrsen M."/>
            <person name="Alvarado L."/>
            <person name="Berlin A.M."/>
            <person name="Bochicchio J."/>
            <person name="Borenstein D."/>
            <person name="Chapman S.B."/>
            <person name="Chen Z."/>
            <person name="Engels R."/>
            <person name="Freedman E."/>
            <person name="Gellesch M."/>
            <person name="Goldberg J."/>
            <person name="Griggs A."/>
            <person name="Gujja S."/>
            <person name="Heilman E.R."/>
            <person name="Heiman D.I."/>
            <person name="Hepburn T.A."/>
            <person name="Howarth C."/>
            <person name="Jen D."/>
            <person name="Larson L."/>
            <person name="Lewis B."/>
            <person name="Mehta T."/>
            <person name="Park D."/>
            <person name="Pearson M."/>
            <person name="Richards J."/>
            <person name="Roberts A."/>
            <person name="Saif S."/>
            <person name="Shea T.D."/>
            <person name="Shenoy N."/>
            <person name="Sisk P."/>
            <person name="Stolte C."/>
            <person name="Sykes S.N."/>
            <person name="Thomson T."/>
            <person name="Walk T."/>
            <person name="White J."/>
            <person name="Yandava C."/>
            <person name="Straight P."/>
            <person name="Clardy J."/>
            <person name="Hung D."/>
            <person name="Kolter R."/>
            <person name="Mekalanos J."/>
            <person name="Walker S."/>
            <person name="Walsh C.T."/>
            <person name="Wieland-Brown L.C."/>
            <person name="Haas B."/>
            <person name="Nusbaum C."/>
            <person name="Birren B."/>
        </authorList>
    </citation>
    <scope>NUCLEOTIDE SEQUENCE [LARGE SCALE GENOMIC DNA]</scope>
    <source>
        <strain evidence="1">ATCC 29083</strain>
    </source>
</reference>
<evidence type="ECO:0000313" key="1">
    <source>
        <dbReference type="EMBL" id="EDY56546.1"/>
    </source>
</evidence>
<keyword evidence="2" id="KW-1185">Reference proteome</keyword>
<accession>B5HUP1</accession>
<name>B5HUP1_STRX2</name>
<organism evidence="1 2">
    <name type="scientific">Streptomyces sviceus (strain ATCC 29083 / DSM 924 / JCM 4929 / NBRC 13980 / NCIMB 11184 / NRRL 5439 / UC 5370)</name>
    <dbReference type="NCBI Taxonomy" id="463191"/>
    <lineage>
        <taxon>Bacteria</taxon>
        <taxon>Bacillati</taxon>
        <taxon>Actinomycetota</taxon>
        <taxon>Actinomycetes</taxon>
        <taxon>Kitasatosporales</taxon>
        <taxon>Streptomycetaceae</taxon>
        <taxon>Streptomyces</taxon>
    </lineage>
</organism>
<evidence type="ECO:0000313" key="2">
    <source>
        <dbReference type="Proteomes" id="UP000002785"/>
    </source>
</evidence>